<proteinExistence type="predicted"/>
<dbReference type="VEuPathDB" id="GiardiaDB:GL50803_0017130"/>
<dbReference type="OrthoDB" id="20872at2759"/>
<feature type="region of interest" description="Disordered" evidence="3">
    <location>
        <begin position="621"/>
        <end position="645"/>
    </location>
</feature>
<dbReference type="SUPFAM" id="SSF48403">
    <property type="entry name" value="Ankyrin repeat"/>
    <property type="match status" value="5"/>
</dbReference>
<dbReference type="PANTHER" id="PTHR24120">
    <property type="entry name" value="GH07239P"/>
    <property type="match status" value="1"/>
</dbReference>
<dbReference type="InterPro" id="IPR036770">
    <property type="entry name" value="Ankyrin_rpt-contain_sf"/>
</dbReference>
<reference evidence="4 5" key="2">
    <citation type="journal article" date="2013" name="Genome Biol. Evol.">
        <title>Genome sequencing of Giardia lamblia genotypes A2 and B isolates (DH and GS) and comparative analysis with the genomes of genotypes A1 and E (WB and Pig).</title>
        <authorList>
            <person name="Adam R.D."/>
            <person name="Dahlstrom E.W."/>
            <person name="Martens C.A."/>
            <person name="Bruno D.P."/>
            <person name="Barbian K.D."/>
            <person name="Ricklefs S.M."/>
            <person name="Hernandez M.M."/>
            <person name="Narla N.P."/>
            <person name="Patel R.B."/>
            <person name="Porcella S.F."/>
            <person name="Nash T.E."/>
        </authorList>
    </citation>
    <scope>NUCLEOTIDE SEQUENCE [LARGE SCALE GENOMIC DNA]</scope>
    <source>
        <strain evidence="4 5">GS</strain>
    </source>
</reference>
<feature type="compositionally biased region" description="Low complexity" evidence="3">
    <location>
        <begin position="405"/>
        <end position="444"/>
    </location>
</feature>
<dbReference type="VEuPathDB" id="GiardiaDB:QR46_0216"/>
<dbReference type="VEuPathDB" id="GiardiaDB:DHA2_17130"/>
<feature type="compositionally biased region" description="Basic and acidic residues" evidence="3">
    <location>
        <begin position="378"/>
        <end position="389"/>
    </location>
</feature>
<evidence type="ECO:0000313" key="4">
    <source>
        <dbReference type="EMBL" id="ESU45651.1"/>
    </source>
</evidence>
<feature type="compositionally biased region" description="Polar residues" evidence="3">
    <location>
        <begin position="448"/>
        <end position="457"/>
    </location>
</feature>
<dbReference type="EMBL" id="AHHH01000003">
    <property type="protein sequence ID" value="ESU45651.1"/>
    <property type="molecule type" value="Genomic_DNA"/>
</dbReference>
<feature type="coiled-coil region" evidence="2">
    <location>
        <begin position="517"/>
        <end position="594"/>
    </location>
</feature>
<feature type="compositionally biased region" description="Low complexity" evidence="3">
    <location>
        <begin position="320"/>
        <end position="344"/>
    </location>
</feature>
<feature type="compositionally biased region" description="Polar residues" evidence="3">
    <location>
        <begin position="209"/>
        <end position="218"/>
    </location>
</feature>
<feature type="repeat" description="ANK" evidence="1">
    <location>
        <begin position="1427"/>
        <end position="1459"/>
    </location>
</feature>
<feature type="repeat" description="ANK" evidence="1">
    <location>
        <begin position="903"/>
        <end position="935"/>
    </location>
</feature>
<feature type="region of interest" description="Disordered" evidence="3">
    <location>
        <begin position="174"/>
        <end position="218"/>
    </location>
</feature>
<keyword evidence="2" id="KW-0175">Coiled coil</keyword>
<accession>V6U3V6</accession>
<sequence length="1523" mass="167243">MAIFAMADAEQWFKAVRSKNMQLVSELLPTFARTQTKNGETALMMAAASNCLSLCRTLAPHEHSMTNHKGYTALAIAALRNHSSICLLLVKYEKSVPLHKGMTPLLLAIQSSSLDAVRVLTPYYPDTEASKMSDIAVLIDDSDMLSLLINSASITHEDVQRSLSASTIYTEQVTKSSIEPNTLPPAQSLLLSAPGPVQSEPDERDDTRSIQSHPFSLSTQIGGTVASTRIEQIPSLQINDSTMARMGVSVVTDQSRLQISHLAKTLSSSTTKEMTTSSLSNPAERTQDRTHTSNPNSVEYLDHTESINSQSGRSTGVILSRSRIPTSPTSSSKNQSKSNTLQSSADRDIEAAHPLSASKPRPDSGKKKKKRNITSAKSTKEQKDPKESKLSVQRLFPSPPRGHPGRSPSLSPSRRQSIPFPQSIPTSPSRSSPSRSSPLKISSKNPFIISSGTTRGSSPRADVQVRPTSALDIRSLTIKNPFSTQRKLDPTFYIAGAEEAPRSSSAIADTSSSRKSMDRYRHRYAVLAEKYSKMREEFDTLRQMGEKVTANVVSNLNEVISTLQTENEEKTAEIDRLQIENQELLWKLDEAEQTLRSTIQTAAASVTNNDVVFPPTWEATAVPENSQSNPIPLPRSMSAPRAHTDSKLEHRDLSEAELDSIIRHLHTQSSLSRAAQIILALKESQQEMHSELIVCKKKLEAAIDARDAEHNECLILKQKLMVLEKDYLDLKASVHVKIQKDNDGNTRLIRAVAFKSCSDAKAIKQLIREEAGAENNRGQTALMYAAALGLEDIGMLLIARESGHQDKIGCSALMIAVKKGLISLAEALIPYEAGLRDKDGETSLMTLTRAGILESLYGAIDSDLASDTAGHCYPSHMYVEQINKLTDVIRVLLSIEGGMKNNEGKTALMLAAEQGRNKILVELISREAKLHDNHYRTALMIACEVNNLEAVHLLVPHEKCILRCDFSTTETSLLGSDFEALAQSITNEDRKRSEPMFGTTALMQMANSGNYSLAQILVLHESGMMSQNGLMALDYAVLSGHKQIIELLNDVEGLVTVQNEFQADKDSLHKGDGPQKTQLMQMVKQRRPGLIYCLLHQAGKQDSHGMTALMHAVLARNHDAIRLLINVEARMKNAKGETALMLAILVEDKTAIDLLAPHEQGIQDNEGTTALMICAYNNYKDLVPLFIEREHGMVMLDGTSALMVAAEQGFEDICTILRPYELNITKDDGTTAFLLAKRRGYIKIAESLSPKIVVDEEGNTDLMRQIIELGSFDSLTNSAANGYRELVVSGTADAQQLDISRIERINKAWLLKALLYQTKQVNNHGRTALMLATANRNVIAVKLLRKLEAKMTLGTFICRTWKLTDATALMMAACYGYADIVHLLAKYEARCVESSFHRTALMAAAYFNHVSCVKILLEYEAGMQRREGSTALMLAVSSGYYDIAALLVKLEANITTNAKSTYGEGASALTMAAALNNYQMVELLAPYEAMEFGEMAIKRTSDPSIAELIRAHVPLGRGGIGTV</sequence>
<feature type="compositionally biased region" description="Low complexity" evidence="3">
    <location>
        <begin position="264"/>
        <end position="280"/>
    </location>
</feature>
<dbReference type="PROSITE" id="PS50297">
    <property type="entry name" value="ANK_REP_REGION"/>
    <property type="match status" value="1"/>
</dbReference>
<evidence type="ECO:0000256" key="1">
    <source>
        <dbReference type="PROSITE-ProRule" id="PRU00023"/>
    </source>
</evidence>
<feature type="compositionally biased region" description="Low complexity" evidence="3">
    <location>
        <begin position="184"/>
        <end position="196"/>
    </location>
</feature>
<dbReference type="Proteomes" id="UP000018040">
    <property type="component" value="Unassembled WGS sequence"/>
</dbReference>
<keyword evidence="1" id="KW-0040">ANK repeat</keyword>
<feature type="region of interest" description="Disordered" evidence="3">
    <location>
        <begin position="263"/>
        <end position="466"/>
    </location>
</feature>
<dbReference type="PROSITE" id="PS50088">
    <property type="entry name" value="ANK_REPEAT"/>
    <property type="match status" value="2"/>
</dbReference>
<evidence type="ECO:0000256" key="2">
    <source>
        <dbReference type="SAM" id="Coils"/>
    </source>
</evidence>
<dbReference type="SMART" id="SM00248">
    <property type="entry name" value="ANK"/>
    <property type="match status" value="19"/>
</dbReference>
<comment type="caution">
    <text evidence="4">The sequence shown here is derived from an EMBL/GenBank/DDBJ whole genome shotgun (WGS) entry which is preliminary data.</text>
</comment>
<dbReference type="InterPro" id="IPR002110">
    <property type="entry name" value="Ankyrin_rpt"/>
</dbReference>
<dbReference type="Pfam" id="PF12796">
    <property type="entry name" value="Ank_2"/>
    <property type="match status" value="5"/>
</dbReference>
<dbReference type="PANTHER" id="PTHR24120:SF4">
    <property type="entry name" value="GH07239P"/>
    <property type="match status" value="1"/>
</dbReference>
<evidence type="ECO:0000256" key="3">
    <source>
        <dbReference type="SAM" id="MobiDB-lite"/>
    </source>
</evidence>
<name>V6U3V6_GIAIN</name>
<dbReference type="VEuPathDB" id="GiardiaDB:GL50581_3261"/>
<evidence type="ECO:0000313" key="5">
    <source>
        <dbReference type="Proteomes" id="UP000018040"/>
    </source>
</evidence>
<reference evidence="5" key="1">
    <citation type="submission" date="2012-02" db="EMBL/GenBank/DDBJ databases">
        <title>Genome sequencing of Giardia lamblia Genotypes A2 and B isolates (DH and GS) and comparative analysis with the genomes of Genotypes A1 and E (WB and Pig).</title>
        <authorList>
            <person name="Adam R."/>
            <person name="Dahlstrom E."/>
            <person name="Martens C."/>
            <person name="Bruno D."/>
            <person name="Barbian K."/>
            <person name="Porcella S.F."/>
            <person name="Nash T."/>
        </authorList>
    </citation>
    <scope>NUCLEOTIDE SEQUENCE</scope>
    <source>
        <strain evidence="5">GS</strain>
    </source>
</reference>
<organism evidence="4 5">
    <name type="scientific">Giardia intestinalis</name>
    <name type="common">Giardia lamblia</name>
    <dbReference type="NCBI Taxonomy" id="5741"/>
    <lineage>
        <taxon>Eukaryota</taxon>
        <taxon>Metamonada</taxon>
        <taxon>Diplomonadida</taxon>
        <taxon>Hexamitidae</taxon>
        <taxon>Giardiinae</taxon>
        <taxon>Giardia</taxon>
    </lineage>
</organism>
<dbReference type="Gene3D" id="1.25.40.20">
    <property type="entry name" value="Ankyrin repeat-containing domain"/>
    <property type="match status" value="5"/>
</dbReference>
<protein>
    <submittedName>
        <fullName evidence="4">Ankyrin repeat protein</fullName>
    </submittedName>
</protein>
<gene>
    <name evidence="4" type="ORF">GSB_17130</name>
</gene>